<dbReference type="InterPro" id="IPR002634">
    <property type="entry name" value="BolA"/>
</dbReference>
<organism evidence="2 3">
    <name type="scientific">Polysphondylium violaceum</name>
    <dbReference type="NCBI Taxonomy" id="133409"/>
    <lineage>
        <taxon>Eukaryota</taxon>
        <taxon>Amoebozoa</taxon>
        <taxon>Evosea</taxon>
        <taxon>Eumycetozoa</taxon>
        <taxon>Dictyostelia</taxon>
        <taxon>Dictyosteliales</taxon>
        <taxon>Dictyosteliaceae</taxon>
        <taxon>Polysphondylium</taxon>
    </lineage>
</organism>
<protein>
    <recommendedName>
        <fullName evidence="4">BolA family protein</fullName>
    </recommendedName>
</protein>
<evidence type="ECO:0000256" key="1">
    <source>
        <dbReference type="RuleBase" id="RU003860"/>
    </source>
</evidence>
<dbReference type="Pfam" id="PF01722">
    <property type="entry name" value="BolA"/>
    <property type="match status" value="1"/>
</dbReference>
<dbReference type="Proteomes" id="UP000695562">
    <property type="component" value="Unassembled WGS sequence"/>
</dbReference>
<dbReference type="SUPFAM" id="SSF82657">
    <property type="entry name" value="BolA-like"/>
    <property type="match status" value="1"/>
</dbReference>
<evidence type="ECO:0000313" key="3">
    <source>
        <dbReference type="Proteomes" id="UP000695562"/>
    </source>
</evidence>
<comment type="caution">
    <text evidence="2">The sequence shown here is derived from an EMBL/GenBank/DDBJ whole genome shotgun (WGS) entry which is preliminary data.</text>
</comment>
<keyword evidence="3" id="KW-1185">Reference proteome</keyword>
<dbReference type="GO" id="GO:0051604">
    <property type="term" value="P:protein maturation"/>
    <property type="evidence" value="ECO:0007669"/>
    <property type="project" value="InterPro"/>
</dbReference>
<proteinExistence type="inferred from homology"/>
<comment type="similarity">
    <text evidence="1">Belongs to the BolA/IbaG family.</text>
</comment>
<dbReference type="PANTHER" id="PTHR12735">
    <property type="entry name" value="BOLA-LIKE PROTEIN-RELATED"/>
    <property type="match status" value="1"/>
</dbReference>
<dbReference type="GO" id="GO:0005634">
    <property type="term" value="C:nucleus"/>
    <property type="evidence" value="ECO:0007669"/>
    <property type="project" value="TreeGrafter"/>
</dbReference>
<dbReference type="PIRSF" id="PIRSF003113">
    <property type="entry name" value="BolA"/>
    <property type="match status" value="1"/>
</dbReference>
<name>A0A8J4V527_9MYCE</name>
<dbReference type="AlphaFoldDB" id="A0A8J4V527"/>
<evidence type="ECO:0000313" key="2">
    <source>
        <dbReference type="EMBL" id="KAF2071459.1"/>
    </source>
</evidence>
<dbReference type="EMBL" id="AJWJ01000372">
    <property type="protein sequence ID" value="KAF2071459.1"/>
    <property type="molecule type" value="Genomic_DNA"/>
</dbReference>
<dbReference type="GO" id="GO:0006879">
    <property type="term" value="P:intracellular iron ion homeostasis"/>
    <property type="evidence" value="ECO:0007669"/>
    <property type="project" value="InterPro"/>
</dbReference>
<accession>A0A8J4V527</accession>
<dbReference type="Gene3D" id="3.30.300.90">
    <property type="entry name" value="BolA-like"/>
    <property type="match status" value="1"/>
</dbReference>
<gene>
    <name evidence="2" type="ORF">CYY_007212</name>
</gene>
<evidence type="ECO:0008006" key="4">
    <source>
        <dbReference type="Google" id="ProtNLM"/>
    </source>
</evidence>
<dbReference type="InterPro" id="IPR045115">
    <property type="entry name" value="BOL2"/>
</dbReference>
<dbReference type="PANTHER" id="PTHR12735:SF27">
    <property type="entry name" value="BOLA-LIKE PROTEIN 2"/>
    <property type="match status" value="1"/>
</dbReference>
<reference evidence="2" key="1">
    <citation type="submission" date="2020-01" db="EMBL/GenBank/DDBJ databases">
        <title>Development of genomics and gene disruption for Polysphondylium violaceum indicates a role for the polyketide synthase stlB in stalk morphogenesis.</title>
        <authorList>
            <person name="Narita B."/>
            <person name="Kawabe Y."/>
            <person name="Kin K."/>
            <person name="Saito T."/>
            <person name="Gibbs R."/>
            <person name="Kuspa A."/>
            <person name="Muzny D."/>
            <person name="Queller D."/>
            <person name="Richards S."/>
            <person name="Strassman J."/>
            <person name="Sucgang R."/>
            <person name="Worley K."/>
            <person name="Schaap P."/>
        </authorList>
    </citation>
    <scope>NUCLEOTIDE SEQUENCE</scope>
    <source>
        <strain evidence="2">QSvi11</strain>
    </source>
</reference>
<dbReference type="GO" id="GO:0005829">
    <property type="term" value="C:cytosol"/>
    <property type="evidence" value="ECO:0007669"/>
    <property type="project" value="TreeGrafter"/>
</dbReference>
<sequence>MVITTQILESRLKETFKDEKDKITIEDLSGGCGAKFQIIIGSDQFTGLGLLERHRLVNNLISDFMNDIHAVQLKTWTLSQYDEKIKQL</sequence>
<dbReference type="GO" id="GO:0051537">
    <property type="term" value="F:2 iron, 2 sulfur cluster binding"/>
    <property type="evidence" value="ECO:0007669"/>
    <property type="project" value="InterPro"/>
</dbReference>
<dbReference type="OrthoDB" id="4983at2759"/>
<dbReference type="InterPro" id="IPR036065">
    <property type="entry name" value="BolA-like_sf"/>
</dbReference>